<feature type="transmembrane region" description="Helical" evidence="1">
    <location>
        <begin position="19"/>
        <end position="35"/>
    </location>
</feature>
<protein>
    <submittedName>
        <fullName evidence="2">Uncharacterized protein</fullName>
    </submittedName>
</protein>
<dbReference type="AlphaFoldDB" id="A0A2T0BFM7"/>
<comment type="caution">
    <text evidence="2">The sequence shown here is derived from an EMBL/GenBank/DDBJ whole genome shotgun (WGS) entry which is preliminary data.</text>
</comment>
<evidence type="ECO:0000313" key="3">
    <source>
        <dbReference type="Proteomes" id="UP000239471"/>
    </source>
</evidence>
<keyword evidence="3" id="KW-1185">Reference proteome</keyword>
<proteinExistence type="predicted"/>
<evidence type="ECO:0000313" key="2">
    <source>
        <dbReference type="EMBL" id="PRR82701.1"/>
    </source>
</evidence>
<gene>
    <name evidence="2" type="ORF">CLVI_15110</name>
</gene>
<keyword evidence="1" id="KW-0472">Membrane</keyword>
<reference evidence="2 3" key="1">
    <citation type="submission" date="2018-03" db="EMBL/GenBank/DDBJ databases">
        <title>Genome sequence of Clostridium vincentii DSM 10228.</title>
        <authorList>
            <person name="Poehlein A."/>
            <person name="Daniel R."/>
        </authorList>
    </citation>
    <scope>NUCLEOTIDE SEQUENCE [LARGE SCALE GENOMIC DNA]</scope>
    <source>
        <strain evidence="2 3">DSM 10228</strain>
    </source>
</reference>
<keyword evidence="1" id="KW-0812">Transmembrane</keyword>
<sequence length="64" mass="7844">MNNNVIYVDFIFTHKKVSYLNYTFLSAFFLIFNHFKKHFNNKNKILKETLPKKNFYKVSNHLKL</sequence>
<dbReference type="EMBL" id="PVXQ01000013">
    <property type="protein sequence ID" value="PRR82701.1"/>
    <property type="molecule type" value="Genomic_DNA"/>
</dbReference>
<evidence type="ECO:0000256" key="1">
    <source>
        <dbReference type="SAM" id="Phobius"/>
    </source>
</evidence>
<name>A0A2T0BFM7_9CLOT</name>
<dbReference type="Proteomes" id="UP000239471">
    <property type="component" value="Unassembled WGS sequence"/>
</dbReference>
<keyword evidence="1" id="KW-1133">Transmembrane helix</keyword>
<accession>A0A2T0BFM7</accession>
<organism evidence="2 3">
    <name type="scientific">Clostridium vincentii</name>
    <dbReference type="NCBI Taxonomy" id="52704"/>
    <lineage>
        <taxon>Bacteria</taxon>
        <taxon>Bacillati</taxon>
        <taxon>Bacillota</taxon>
        <taxon>Clostridia</taxon>
        <taxon>Eubacteriales</taxon>
        <taxon>Clostridiaceae</taxon>
        <taxon>Clostridium</taxon>
    </lineage>
</organism>